<dbReference type="InterPro" id="IPR010730">
    <property type="entry name" value="HET"/>
</dbReference>
<dbReference type="Pfam" id="PF06985">
    <property type="entry name" value="HET"/>
    <property type="match status" value="1"/>
</dbReference>
<sequence length="418" mass="47896">MCIFQDNLDDWFKEAGDMCDVYSHALCNIAATSASNGSVGLFFQRNPMGVLPFWVHTTWDVDLATDGSSNSATKGDYLIFPPSHWEQDLELGVLNQRAWVLQERLLSTRVMHFTASQVFWECYEHRSSEVFPSQLPRWMHPTWGYDSQRLKGILSDNVAAWTHYDYYTSWVQLRMAYSQCGLSNDSDKLAAISGITKMLSTLAGGNFIAGLWDSYIIEELCWSFLRVHRMYQQKPSPYPTTWRAPTWSWASRNAYVHPSHSRDHRHCAEHRTMATMKSIDVGTSASGQLKHASIILRGKLLFSSFSSENNEDFSMTVQGTTVAMEDTDGYLNFSIYLDDPELHRPYEQDLVCLSMWSCECNSGHPDLPKECRMQALLLSPRNSGHHHYQRVGILGLEYDGYDLFMEYATNDEQDVVIF</sequence>
<dbReference type="Proteomes" id="UP000193144">
    <property type="component" value="Unassembled WGS sequence"/>
</dbReference>
<name>A0A1Y1ZRU6_9PLEO</name>
<organism evidence="2 3">
    <name type="scientific">Clohesyomyces aquaticus</name>
    <dbReference type="NCBI Taxonomy" id="1231657"/>
    <lineage>
        <taxon>Eukaryota</taxon>
        <taxon>Fungi</taxon>
        <taxon>Dikarya</taxon>
        <taxon>Ascomycota</taxon>
        <taxon>Pezizomycotina</taxon>
        <taxon>Dothideomycetes</taxon>
        <taxon>Pleosporomycetidae</taxon>
        <taxon>Pleosporales</taxon>
        <taxon>Lindgomycetaceae</taxon>
        <taxon>Clohesyomyces</taxon>
    </lineage>
</organism>
<dbReference type="PANTHER" id="PTHR33112">
    <property type="entry name" value="DOMAIN PROTEIN, PUTATIVE-RELATED"/>
    <property type="match status" value="1"/>
</dbReference>
<dbReference type="EMBL" id="MCFA01000046">
    <property type="protein sequence ID" value="ORY12961.1"/>
    <property type="molecule type" value="Genomic_DNA"/>
</dbReference>
<accession>A0A1Y1ZRU6</accession>
<keyword evidence="3" id="KW-1185">Reference proteome</keyword>
<gene>
    <name evidence="2" type="ORF">BCR34DRAFT_562907</name>
</gene>
<comment type="caution">
    <text evidence="2">The sequence shown here is derived from an EMBL/GenBank/DDBJ whole genome shotgun (WGS) entry which is preliminary data.</text>
</comment>
<evidence type="ECO:0000259" key="1">
    <source>
        <dbReference type="Pfam" id="PF06985"/>
    </source>
</evidence>
<evidence type="ECO:0000313" key="2">
    <source>
        <dbReference type="EMBL" id="ORY12961.1"/>
    </source>
</evidence>
<evidence type="ECO:0000313" key="3">
    <source>
        <dbReference type="Proteomes" id="UP000193144"/>
    </source>
</evidence>
<dbReference type="STRING" id="1231657.A0A1Y1ZRU6"/>
<feature type="domain" description="Heterokaryon incompatibility" evidence="1">
    <location>
        <begin position="1"/>
        <end position="103"/>
    </location>
</feature>
<reference evidence="2 3" key="1">
    <citation type="submission" date="2016-07" db="EMBL/GenBank/DDBJ databases">
        <title>Pervasive Adenine N6-methylation of Active Genes in Fungi.</title>
        <authorList>
            <consortium name="DOE Joint Genome Institute"/>
            <person name="Mondo S.J."/>
            <person name="Dannebaum R.O."/>
            <person name="Kuo R.C."/>
            <person name="Labutti K."/>
            <person name="Haridas S."/>
            <person name="Kuo A."/>
            <person name="Salamov A."/>
            <person name="Ahrendt S.R."/>
            <person name="Lipzen A."/>
            <person name="Sullivan W."/>
            <person name="Andreopoulos W.B."/>
            <person name="Clum A."/>
            <person name="Lindquist E."/>
            <person name="Daum C."/>
            <person name="Ramamoorthy G.K."/>
            <person name="Gryganskyi A."/>
            <person name="Culley D."/>
            <person name="Magnuson J.K."/>
            <person name="James T.Y."/>
            <person name="O'Malley M.A."/>
            <person name="Stajich J.E."/>
            <person name="Spatafora J.W."/>
            <person name="Visel A."/>
            <person name="Grigoriev I.V."/>
        </authorList>
    </citation>
    <scope>NUCLEOTIDE SEQUENCE [LARGE SCALE GENOMIC DNA]</scope>
    <source>
        <strain evidence="2 3">CBS 115471</strain>
    </source>
</reference>
<dbReference type="OrthoDB" id="2958217at2759"/>
<proteinExistence type="predicted"/>
<dbReference type="PANTHER" id="PTHR33112:SF10">
    <property type="entry name" value="TOL"/>
    <property type="match status" value="1"/>
</dbReference>
<dbReference type="AlphaFoldDB" id="A0A1Y1ZRU6"/>
<protein>
    <recommendedName>
        <fullName evidence="1">Heterokaryon incompatibility domain-containing protein</fullName>
    </recommendedName>
</protein>